<keyword evidence="2" id="KW-0812">Transmembrane</keyword>
<dbReference type="Proteomes" id="UP001295740">
    <property type="component" value="Unassembled WGS sequence"/>
</dbReference>
<evidence type="ECO:0000313" key="3">
    <source>
        <dbReference type="EMBL" id="CAJ2500117.1"/>
    </source>
</evidence>
<feature type="region of interest" description="Disordered" evidence="1">
    <location>
        <begin position="81"/>
        <end position="102"/>
    </location>
</feature>
<keyword evidence="4" id="KW-1185">Reference proteome</keyword>
<feature type="transmembrane region" description="Helical" evidence="2">
    <location>
        <begin position="48"/>
        <end position="66"/>
    </location>
</feature>
<evidence type="ECO:0000256" key="2">
    <source>
        <dbReference type="SAM" id="Phobius"/>
    </source>
</evidence>
<reference evidence="3" key="1">
    <citation type="submission" date="2023-10" db="EMBL/GenBank/DDBJ databases">
        <authorList>
            <person name="Hackl T."/>
        </authorList>
    </citation>
    <scope>NUCLEOTIDE SEQUENCE</scope>
</reference>
<evidence type="ECO:0000256" key="1">
    <source>
        <dbReference type="SAM" id="MobiDB-lite"/>
    </source>
</evidence>
<gene>
    <name evidence="3" type="ORF">KHLLAP_LOCUS585</name>
</gene>
<keyword evidence="2" id="KW-0472">Membrane</keyword>
<accession>A0AAI8YCX3</accession>
<dbReference type="AlphaFoldDB" id="A0AAI8YCX3"/>
<protein>
    <submittedName>
        <fullName evidence="3">Uu.00g029700.m01.CDS01</fullName>
    </submittedName>
</protein>
<name>A0AAI8YCX3_9PEZI</name>
<evidence type="ECO:0000313" key="4">
    <source>
        <dbReference type="Proteomes" id="UP001295740"/>
    </source>
</evidence>
<proteinExistence type="predicted"/>
<comment type="caution">
    <text evidence="3">The sequence shown here is derived from an EMBL/GenBank/DDBJ whole genome shotgun (WGS) entry which is preliminary data.</text>
</comment>
<keyword evidence="2" id="KW-1133">Transmembrane helix</keyword>
<dbReference type="EMBL" id="CAUWAG010000003">
    <property type="protein sequence ID" value="CAJ2500117.1"/>
    <property type="molecule type" value="Genomic_DNA"/>
</dbReference>
<organism evidence="3 4">
    <name type="scientific">Anthostomella pinea</name>
    <dbReference type="NCBI Taxonomy" id="933095"/>
    <lineage>
        <taxon>Eukaryota</taxon>
        <taxon>Fungi</taxon>
        <taxon>Dikarya</taxon>
        <taxon>Ascomycota</taxon>
        <taxon>Pezizomycotina</taxon>
        <taxon>Sordariomycetes</taxon>
        <taxon>Xylariomycetidae</taxon>
        <taxon>Xylariales</taxon>
        <taxon>Xylariaceae</taxon>
        <taxon>Anthostomella</taxon>
    </lineage>
</organism>
<sequence length="102" mass="11304">MRTAPKHRANGPMPFAQRAAQLPQSLRAPTPKRVDQSSPAYKQAARKYVRLMIAMPILLVTSYVLFDRLFRGNQAKTLAGAPEAKASSVEVSRERMATGYTD</sequence>